<dbReference type="SMART" id="SM00563">
    <property type="entry name" value="PlsC"/>
    <property type="match status" value="1"/>
</dbReference>
<gene>
    <name evidence="3" type="ORF">QYM36_001447</name>
</gene>
<protein>
    <recommendedName>
        <fullName evidence="2">Phospholipid/glycerol acyltransferase domain-containing protein</fullName>
    </recommendedName>
</protein>
<dbReference type="CDD" id="cd07987">
    <property type="entry name" value="LPLAT_MGAT-like"/>
    <property type="match status" value="1"/>
</dbReference>
<accession>A0AA88IQR4</accession>
<keyword evidence="1" id="KW-0812">Transmembrane</keyword>
<feature type="domain" description="Phospholipid/glycerol acyltransferase" evidence="2">
    <location>
        <begin position="114"/>
        <end position="229"/>
    </location>
</feature>
<organism evidence="3 4">
    <name type="scientific">Artemia franciscana</name>
    <name type="common">Brine shrimp</name>
    <name type="synonym">Artemia sanfranciscana</name>
    <dbReference type="NCBI Taxonomy" id="6661"/>
    <lineage>
        <taxon>Eukaryota</taxon>
        <taxon>Metazoa</taxon>
        <taxon>Ecdysozoa</taxon>
        <taxon>Arthropoda</taxon>
        <taxon>Crustacea</taxon>
        <taxon>Branchiopoda</taxon>
        <taxon>Anostraca</taxon>
        <taxon>Artemiidae</taxon>
        <taxon>Artemia</taxon>
    </lineage>
</organism>
<dbReference type="EMBL" id="JAVRJZ010000003">
    <property type="protein sequence ID" value="KAK2724997.1"/>
    <property type="molecule type" value="Genomic_DNA"/>
</dbReference>
<comment type="caution">
    <text evidence="3">The sequence shown here is derived from an EMBL/GenBank/DDBJ whole genome shotgun (WGS) entry which is preliminary data.</text>
</comment>
<dbReference type="AlphaFoldDB" id="A0AA88IQR4"/>
<keyword evidence="1" id="KW-1133">Transmembrane helix</keyword>
<dbReference type="SUPFAM" id="SSF69593">
    <property type="entry name" value="Glycerol-3-phosphate (1)-acyltransferase"/>
    <property type="match status" value="1"/>
</dbReference>
<evidence type="ECO:0000313" key="3">
    <source>
        <dbReference type="EMBL" id="KAK2724997.1"/>
    </source>
</evidence>
<keyword evidence="1" id="KW-0472">Membrane</keyword>
<sequence length="314" mass="35849">MDQSSQLQSGIGRWFLAWIGFEDTDIDYLRWLFVLLSPSVAVFLLPAIILILLYISSILIVITKHHRRIFRKAIHDDPWDGCRGLACAFWDGTSKFWHGYEVVGMENIPDKGGALLIFYHGALPIDVYYMVAKIYLYKERLVRSVADRFVFKTPGFGPVLQAFKVIPGTIQSCTEILEGGNLLAIAPGGVYEALLGDHYYELLWKNRIGFAKVAVNAKVPVIPVFTVNVRETFRSVQFFKNIWKWLYNRTRLPLVPIYGGFPVKLKTIVGKPIEHDPTSEPEELAEKVARAIKKIRDENQKIPGSIWRALLERL</sequence>
<dbReference type="PANTHER" id="PTHR22753:SF14">
    <property type="entry name" value="MONOACYLGLYCEROL_DIACYLGLYCEROL O-ACYLTRANSFERASE"/>
    <property type="match status" value="1"/>
</dbReference>
<name>A0AA88IQR4_ARTSF</name>
<evidence type="ECO:0000256" key="1">
    <source>
        <dbReference type="SAM" id="Phobius"/>
    </source>
</evidence>
<proteinExistence type="predicted"/>
<dbReference type="InterPro" id="IPR002123">
    <property type="entry name" value="Plipid/glycerol_acylTrfase"/>
</dbReference>
<dbReference type="PANTHER" id="PTHR22753">
    <property type="entry name" value="TRANSMEMBRANE PROTEIN 68"/>
    <property type="match status" value="1"/>
</dbReference>
<reference evidence="3" key="1">
    <citation type="submission" date="2023-07" db="EMBL/GenBank/DDBJ databases">
        <title>Chromosome-level genome assembly of Artemia franciscana.</title>
        <authorList>
            <person name="Jo E."/>
        </authorList>
    </citation>
    <scope>NUCLEOTIDE SEQUENCE</scope>
    <source>
        <tissue evidence="3">Whole body</tissue>
    </source>
</reference>
<dbReference type="Proteomes" id="UP001187531">
    <property type="component" value="Unassembled WGS sequence"/>
</dbReference>
<feature type="transmembrane region" description="Helical" evidence="1">
    <location>
        <begin position="40"/>
        <end position="62"/>
    </location>
</feature>
<dbReference type="GO" id="GO:0016020">
    <property type="term" value="C:membrane"/>
    <property type="evidence" value="ECO:0007669"/>
    <property type="project" value="TreeGrafter"/>
</dbReference>
<keyword evidence="4" id="KW-1185">Reference proteome</keyword>
<evidence type="ECO:0000313" key="4">
    <source>
        <dbReference type="Proteomes" id="UP001187531"/>
    </source>
</evidence>
<evidence type="ECO:0000259" key="2">
    <source>
        <dbReference type="SMART" id="SM00563"/>
    </source>
</evidence>
<dbReference type="Pfam" id="PF01553">
    <property type="entry name" value="Acyltransferase"/>
    <property type="match status" value="1"/>
</dbReference>
<dbReference type="GO" id="GO:0016746">
    <property type="term" value="F:acyltransferase activity"/>
    <property type="evidence" value="ECO:0007669"/>
    <property type="project" value="InterPro"/>
</dbReference>